<evidence type="ECO:0000256" key="6">
    <source>
        <dbReference type="SAM" id="MobiDB-lite"/>
    </source>
</evidence>
<feature type="compositionally biased region" description="Basic and acidic residues" evidence="6">
    <location>
        <begin position="62"/>
        <end position="72"/>
    </location>
</feature>
<protein>
    <recommendedName>
        <fullName evidence="4">Required for respiratory growth protein 9, mitochondrial</fullName>
    </recommendedName>
</protein>
<evidence type="ECO:0000256" key="2">
    <source>
        <dbReference type="ARBA" id="ARBA00004173"/>
    </source>
</evidence>
<dbReference type="PANTHER" id="PTHR13475:SF3">
    <property type="entry name" value="NEUGRIN"/>
    <property type="match status" value="1"/>
</dbReference>
<dbReference type="GO" id="GO:0005739">
    <property type="term" value="C:mitochondrion"/>
    <property type="evidence" value="ECO:0007669"/>
    <property type="project" value="UniProtKB-SubCell"/>
</dbReference>
<feature type="compositionally biased region" description="Basic and acidic residues" evidence="6">
    <location>
        <begin position="116"/>
        <end position="132"/>
    </location>
</feature>
<reference evidence="7 8" key="1">
    <citation type="journal article" date="2014" name="Proc. Natl. Acad. Sci. U.S.A.">
        <title>Trajectory and genomic determinants of fungal-pathogen speciation and host adaptation.</title>
        <authorList>
            <person name="Hu X."/>
            <person name="Xiao G."/>
            <person name="Zheng P."/>
            <person name="Shang Y."/>
            <person name="Su Y."/>
            <person name="Zhang X."/>
            <person name="Liu X."/>
            <person name="Zhan S."/>
            <person name="St Leger R.J."/>
            <person name="Wang C."/>
        </authorList>
    </citation>
    <scope>NUCLEOTIDE SEQUENCE [LARGE SCALE GENOMIC DNA]</scope>
    <source>
        <strain evidence="7 8">ARSEF 1941</strain>
    </source>
</reference>
<gene>
    <name evidence="7" type="ORF">MAM_04023</name>
</gene>
<dbReference type="EMBL" id="AZHE01000008">
    <property type="protein sequence ID" value="KHN98262.1"/>
    <property type="molecule type" value="Genomic_DNA"/>
</dbReference>
<comment type="subcellular location">
    <subcellularLocation>
        <location evidence="2">Mitochondrion</location>
    </subcellularLocation>
</comment>
<dbReference type="OrthoDB" id="5578174at2759"/>
<sequence length="284" mass="32326">MPRLLPIASRGHGLATSSYWRQEAARSAVIPDDPADTRAPVTGTTEPAAAPEAKPLRKARKTDKETDKESQSAKRNKERTKEKPLPASTPNRRSGAGKSLHRPPEPNSNAKAKATQKPEEWQVQKAALKEKFPQGWKPRKRLSPDALAGIRALNAQFPDMYTTRALADKFEVSVEAIRRILKSKWTPSVDEEQHRQERWFRRGMQVWERKAAVGVKPPRKWRREGIVRDVSWHERRKEAARREMQWEEEERAAERARRNHDARGGCVDDVGQDEDGSAAGSGRW</sequence>
<dbReference type="Pfam" id="PF06413">
    <property type="entry name" value="Neugrin"/>
    <property type="match status" value="1"/>
</dbReference>
<dbReference type="GeneID" id="63738478"/>
<dbReference type="Proteomes" id="UP000030816">
    <property type="component" value="Unassembled WGS sequence"/>
</dbReference>
<dbReference type="RefSeq" id="XP_040679328.1">
    <property type="nucleotide sequence ID" value="XM_040822822.1"/>
</dbReference>
<proteinExistence type="inferred from homology"/>
<evidence type="ECO:0000256" key="3">
    <source>
        <dbReference type="ARBA" id="ARBA00010895"/>
    </source>
</evidence>
<comment type="similarity">
    <text evidence="3">Belongs to the RRG9 family.</text>
</comment>
<accession>A0A0B2WXZ9</accession>
<dbReference type="AlphaFoldDB" id="A0A0B2WXZ9"/>
<dbReference type="GO" id="GO:0005634">
    <property type="term" value="C:nucleus"/>
    <property type="evidence" value="ECO:0007669"/>
    <property type="project" value="TreeGrafter"/>
</dbReference>
<feature type="compositionally biased region" description="Basic and acidic residues" evidence="6">
    <location>
        <begin position="252"/>
        <end position="263"/>
    </location>
</feature>
<keyword evidence="8" id="KW-1185">Reference proteome</keyword>
<evidence type="ECO:0000256" key="1">
    <source>
        <dbReference type="ARBA" id="ARBA00003548"/>
    </source>
</evidence>
<evidence type="ECO:0000256" key="5">
    <source>
        <dbReference type="ARBA" id="ARBA00022946"/>
    </source>
</evidence>
<comment type="function">
    <text evidence="1">Required for respiratory activity and maintenance and expression of the mitochondrial genome.</text>
</comment>
<comment type="caution">
    <text evidence="7">The sequence shown here is derived from an EMBL/GenBank/DDBJ whole genome shotgun (WGS) entry which is preliminary data.</text>
</comment>
<dbReference type="STRING" id="1081103.A0A0B2WXZ9"/>
<feature type="region of interest" description="Disordered" evidence="6">
    <location>
        <begin position="25"/>
        <end position="141"/>
    </location>
</feature>
<dbReference type="InterPro" id="IPR010487">
    <property type="entry name" value="NGRN/Rrg9"/>
</dbReference>
<organism evidence="7 8">
    <name type="scientific">Metarhizium album (strain ARSEF 1941)</name>
    <dbReference type="NCBI Taxonomy" id="1081103"/>
    <lineage>
        <taxon>Eukaryota</taxon>
        <taxon>Fungi</taxon>
        <taxon>Dikarya</taxon>
        <taxon>Ascomycota</taxon>
        <taxon>Pezizomycotina</taxon>
        <taxon>Sordariomycetes</taxon>
        <taxon>Hypocreomycetidae</taxon>
        <taxon>Hypocreales</taxon>
        <taxon>Clavicipitaceae</taxon>
        <taxon>Metarhizium</taxon>
    </lineage>
</organism>
<evidence type="ECO:0000313" key="7">
    <source>
        <dbReference type="EMBL" id="KHN98262.1"/>
    </source>
</evidence>
<name>A0A0B2WXZ9_METAS</name>
<keyword evidence="5" id="KW-0809">Transit peptide</keyword>
<evidence type="ECO:0000313" key="8">
    <source>
        <dbReference type="Proteomes" id="UP000030816"/>
    </source>
</evidence>
<dbReference type="PANTHER" id="PTHR13475">
    <property type="entry name" value="NEUGRIN"/>
    <property type="match status" value="1"/>
</dbReference>
<evidence type="ECO:0000256" key="4">
    <source>
        <dbReference type="ARBA" id="ARBA00013566"/>
    </source>
</evidence>
<feature type="compositionally biased region" description="Basic and acidic residues" evidence="6">
    <location>
        <begin position="236"/>
        <end position="245"/>
    </location>
</feature>
<feature type="region of interest" description="Disordered" evidence="6">
    <location>
        <begin position="236"/>
        <end position="284"/>
    </location>
</feature>
<dbReference type="HOGENOM" id="CLU_047598_0_1_1"/>